<feature type="compositionally biased region" description="Basic and acidic residues" evidence="2">
    <location>
        <begin position="11"/>
        <end position="22"/>
    </location>
</feature>
<feature type="compositionally biased region" description="Acidic residues" evidence="2">
    <location>
        <begin position="941"/>
        <end position="951"/>
    </location>
</feature>
<evidence type="ECO:0000256" key="1">
    <source>
        <dbReference type="SAM" id="Coils"/>
    </source>
</evidence>
<comment type="caution">
    <text evidence="3">The sequence shown here is derived from an EMBL/GenBank/DDBJ whole genome shotgun (WGS) entry which is preliminary data.</text>
</comment>
<gene>
    <name evidence="3" type="ORF">Bca52824_047267</name>
</gene>
<keyword evidence="4" id="KW-1185">Reference proteome</keyword>
<organism evidence="3 4">
    <name type="scientific">Brassica carinata</name>
    <name type="common">Ethiopian mustard</name>
    <name type="synonym">Abyssinian cabbage</name>
    <dbReference type="NCBI Taxonomy" id="52824"/>
    <lineage>
        <taxon>Eukaryota</taxon>
        <taxon>Viridiplantae</taxon>
        <taxon>Streptophyta</taxon>
        <taxon>Embryophyta</taxon>
        <taxon>Tracheophyta</taxon>
        <taxon>Spermatophyta</taxon>
        <taxon>Magnoliopsida</taxon>
        <taxon>eudicotyledons</taxon>
        <taxon>Gunneridae</taxon>
        <taxon>Pentapetalae</taxon>
        <taxon>rosids</taxon>
        <taxon>malvids</taxon>
        <taxon>Brassicales</taxon>
        <taxon>Brassicaceae</taxon>
        <taxon>Brassiceae</taxon>
        <taxon>Brassica</taxon>
    </lineage>
</organism>
<dbReference type="AlphaFoldDB" id="A0A8X7REC2"/>
<reference evidence="3 4" key="1">
    <citation type="submission" date="2020-02" db="EMBL/GenBank/DDBJ databases">
        <authorList>
            <person name="Ma Q."/>
            <person name="Huang Y."/>
            <person name="Song X."/>
            <person name="Pei D."/>
        </authorList>
    </citation>
    <scope>NUCLEOTIDE SEQUENCE [LARGE SCALE GENOMIC DNA]</scope>
    <source>
        <strain evidence="3">Sxm20200214</strain>
        <tissue evidence="3">Leaf</tissue>
    </source>
</reference>
<name>A0A8X7REC2_BRACI</name>
<feature type="compositionally biased region" description="Basic and acidic residues" evidence="2">
    <location>
        <begin position="487"/>
        <end position="496"/>
    </location>
</feature>
<protein>
    <submittedName>
        <fullName evidence="3">Uncharacterized protein</fullName>
    </submittedName>
</protein>
<feature type="region of interest" description="Disordered" evidence="2">
    <location>
        <begin position="359"/>
        <end position="534"/>
    </location>
</feature>
<dbReference type="Proteomes" id="UP000886595">
    <property type="component" value="Unassembled WGS sequence"/>
</dbReference>
<feature type="region of interest" description="Disordered" evidence="2">
    <location>
        <begin position="866"/>
        <end position="1006"/>
    </location>
</feature>
<feature type="compositionally biased region" description="Acidic residues" evidence="2">
    <location>
        <begin position="413"/>
        <end position="426"/>
    </location>
</feature>
<proteinExistence type="predicted"/>
<feature type="compositionally biased region" description="Basic and acidic residues" evidence="2">
    <location>
        <begin position="907"/>
        <end position="920"/>
    </location>
</feature>
<keyword evidence="1" id="KW-0175">Coiled coil</keyword>
<feature type="region of interest" description="Disordered" evidence="2">
    <location>
        <begin position="1"/>
        <end position="45"/>
    </location>
</feature>
<dbReference type="EMBL" id="JAAMPC010000010">
    <property type="protein sequence ID" value="KAG2287663.1"/>
    <property type="molecule type" value="Genomic_DNA"/>
</dbReference>
<evidence type="ECO:0000313" key="4">
    <source>
        <dbReference type="Proteomes" id="UP000886595"/>
    </source>
</evidence>
<feature type="compositionally biased region" description="Basic residues" evidence="2">
    <location>
        <begin position="396"/>
        <end position="407"/>
    </location>
</feature>
<feature type="compositionally biased region" description="Low complexity" evidence="2">
    <location>
        <begin position="23"/>
        <end position="41"/>
    </location>
</feature>
<accession>A0A8X7REC2</accession>
<sequence>MNRVLVSPMEDMIRDERADRVEVGSSDVSSSGSEASSQASRSLRRASREIPFDQIDCRPTIYHHGGIFEELGPLPFELLRDPRAQSWGNVFDSCSSHKMVRDLLRRSGGAGVTYIIPSKRQRPWSPPIGYQCVYESYFGDHMKLWFPIPRLITSYAFRRDIAICQLLNGSLRIAVMLMVMAAEIDVSMSVRVFEELTFTKAEPHGIFSVKMRLSYNVLSGHPNKTKDWQRSYFYVKSDEHAFSEPPGDDYRVLWNKMLVRHLNTIAYPEKFFESAQAIVAHSHLRWRDLSREWIRRQEARIARADWESRLPVMLGPRKSRLSLFTRKQQKLLDEARKMDGVRLSALLKGKLQLLSKKSIPADVQGSTSSNAGRASKEGAPGLVDKDVGAEPPASSPKKKKKSKKPRRKATEELPLEEIASLDETSEGLEARKGEKGRKRPYEGATSSIDRGEAPAVGREGATRGSVESDHSETAPEDRSRKKKKKKSVEAEPRPSDTETGLIDVVAGEDVSLETPPEEREVSARGSDPVTGERYILDPSARKGSRLEGSTARRKKIEFPDRVEFSYNETTPLILNPLRCAELTRQIRGGTKEMPQLDGLYFRNEYIDAASSRARSDGSMNFLVEKYDSALKQTMIQLGSSEKLAQTRLKVIKRVRAEHKKANEKAVEEKEILRVKFEELEGKLKSSSAARKELVREKSHLEHTAANLEKEKTELVEERDAAVDKLIRERQRLRDSRGLEVTRERERVEAAMAEKASRRFDRKAKNLYGQASGTRKCLEVIKASGTEIPQEMIDLFTEQEKLYEAEVMKLRVEPLSDSDLTLSPLVLPSRFAEDRFRTSFDPYGLNVNLIGPEMASRLVTSLEVVEEPSEEPLVDVTSIPTEPAKSPVGSGFDERPENENLKGFPGKDGLEKGDTLVREGETENAGVEDPVLVSDSSSEGREDGEEDNDGIEEASLPRPAEEETIYEAGDTDVPPRPVVDSLASIPTRAEDPTAAATKGPDDQDSVL</sequence>
<evidence type="ECO:0000256" key="2">
    <source>
        <dbReference type="SAM" id="MobiDB-lite"/>
    </source>
</evidence>
<dbReference type="OrthoDB" id="10390334at2759"/>
<evidence type="ECO:0000313" key="3">
    <source>
        <dbReference type="EMBL" id="KAG2287663.1"/>
    </source>
</evidence>
<feature type="coiled-coil region" evidence="1">
    <location>
        <begin position="651"/>
        <end position="724"/>
    </location>
</feature>
<feature type="compositionally biased region" description="Basic and acidic residues" evidence="2">
    <location>
        <begin position="466"/>
        <end position="479"/>
    </location>
</feature>